<feature type="compositionally biased region" description="Low complexity" evidence="1">
    <location>
        <begin position="579"/>
        <end position="591"/>
    </location>
</feature>
<protein>
    <recommendedName>
        <fullName evidence="5">Fibronectin type-III domain-containing protein</fullName>
    </recommendedName>
</protein>
<evidence type="ECO:0000313" key="4">
    <source>
        <dbReference type="EnsemblMetazoa" id="Aqu2.1.31204_001"/>
    </source>
</evidence>
<keyword evidence="2" id="KW-1133">Transmembrane helix</keyword>
<feature type="chain" id="PRO_5012349624" description="Fibronectin type-III domain-containing protein" evidence="3">
    <location>
        <begin position="24"/>
        <end position="822"/>
    </location>
</feature>
<feature type="signal peptide" evidence="3">
    <location>
        <begin position="1"/>
        <end position="23"/>
    </location>
</feature>
<evidence type="ECO:0008006" key="5">
    <source>
        <dbReference type="Google" id="ProtNLM"/>
    </source>
</evidence>
<name>A0A1X7UUK9_AMPQE</name>
<evidence type="ECO:0000256" key="2">
    <source>
        <dbReference type="SAM" id="Phobius"/>
    </source>
</evidence>
<dbReference type="EnsemblMetazoa" id="Aqu2.1.31204_001">
    <property type="protein sequence ID" value="Aqu2.1.31204_001"/>
    <property type="gene ID" value="Aqu2.1.31204"/>
</dbReference>
<feature type="region of interest" description="Disordered" evidence="1">
    <location>
        <begin position="409"/>
        <end position="434"/>
    </location>
</feature>
<evidence type="ECO:0000256" key="1">
    <source>
        <dbReference type="SAM" id="MobiDB-lite"/>
    </source>
</evidence>
<keyword evidence="3" id="KW-0732">Signal</keyword>
<organism evidence="4">
    <name type="scientific">Amphimedon queenslandica</name>
    <name type="common">Sponge</name>
    <dbReference type="NCBI Taxonomy" id="400682"/>
    <lineage>
        <taxon>Eukaryota</taxon>
        <taxon>Metazoa</taxon>
        <taxon>Porifera</taxon>
        <taxon>Demospongiae</taxon>
        <taxon>Heteroscleromorpha</taxon>
        <taxon>Haplosclerida</taxon>
        <taxon>Niphatidae</taxon>
        <taxon>Amphimedon</taxon>
    </lineage>
</organism>
<dbReference type="AlphaFoldDB" id="A0A1X7UUK9"/>
<dbReference type="InParanoid" id="A0A1X7UUK9"/>
<reference evidence="4" key="1">
    <citation type="submission" date="2017-05" db="UniProtKB">
        <authorList>
            <consortium name="EnsemblMetazoa"/>
        </authorList>
    </citation>
    <scope>IDENTIFICATION</scope>
</reference>
<feature type="compositionally biased region" description="Polar residues" evidence="1">
    <location>
        <begin position="561"/>
        <end position="578"/>
    </location>
</feature>
<accession>A0A1X7UUK9</accession>
<keyword evidence="2" id="KW-0472">Membrane</keyword>
<sequence>MAALMKNIIRLLLVTVILKDVYGANITVGPTSVTVPIYVTASFTCKGTGNELNWLVGSTPVTKSVKQQRDISFTDPGGGPGNLSSVLTITGLPVNDGLQIGCQIISYPPFEQVFSDTGSTLTIRGVSPVEDIQWSIDDQLLSWSPPSFYSDDIPLGAVPTYNVLVNGISITNTTDTSVWLNTTGLPCTNVTTVGVTASIGQYESQGREHNFSIIADHTITYENVIITFDVSSQTFVANLNSSIHSNRSCTYMIVGEVFPVGMEDNTQTVEADEKEEIFLYKMVGLRPCTNYTAYIRADKDSLEVPFSTLSSIVQDLLVSTEGNGSVSVQCVFVSGSTADGCHVIFTDISNGRKEYFNITGSGSAIPSLSTSGVYHVVAYDIIDDGSITPWTCVQPKIVNVTIITTATSSNGGSTFSSSSSSTTISSSTPVTTPSSSTVIIGTKTNAPGNAGSSMVYIIASVLFVLMLMIIIIMFTLCVVAVMKKRQMIKVTLNAEIAACHKPQAVMSHYQEIYIVPVAIDVLKDEGSEVPTTGPVQWNIVDPYHVPTDELLAIRNGRSDQHNNSLDTTTSPQEGQTQNSSSPSSHESLGSPPSIPTPSNCHDTNPTVTVDGITAVYSVAGRITDTDLVVNTLPAEYAGGISEGQPTYSSSSTYNSTAPLLRPGHEDDDNIATAYTVTPATVAPTYASIAKRTDTTVVPPAVDQPVVYDTVIGDIDKKGKVTTYPCVDNIVTGDVTSTAGGDKVAYLSDSHSPCDDDVNTAVESATGTVQSDYPCSEAEQVSQMNGTTTLCVTSPTKQQDLQQLKVDKEKNIEVSVCSEEKEE</sequence>
<proteinExistence type="predicted"/>
<keyword evidence="2" id="KW-0812">Transmembrane</keyword>
<feature type="compositionally biased region" description="Polar residues" evidence="1">
    <location>
        <begin position="596"/>
        <end position="605"/>
    </location>
</feature>
<feature type="transmembrane region" description="Helical" evidence="2">
    <location>
        <begin position="454"/>
        <end position="481"/>
    </location>
</feature>
<evidence type="ECO:0000256" key="3">
    <source>
        <dbReference type="SAM" id="SignalP"/>
    </source>
</evidence>
<feature type="region of interest" description="Disordered" evidence="1">
    <location>
        <begin position="557"/>
        <end position="605"/>
    </location>
</feature>